<evidence type="ECO:0000256" key="5">
    <source>
        <dbReference type="ARBA" id="ARBA00023012"/>
    </source>
</evidence>
<dbReference type="PANTHER" id="PTHR43711:SF1">
    <property type="entry name" value="HISTIDINE KINASE 1"/>
    <property type="match status" value="1"/>
</dbReference>
<keyword evidence="6" id="KW-0175">Coiled coil</keyword>
<evidence type="ECO:0000256" key="2">
    <source>
        <dbReference type="ARBA" id="ARBA00012438"/>
    </source>
</evidence>
<feature type="region of interest" description="Disordered" evidence="7">
    <location>
        <begin position="1"/>
        <end position="27"/>
    </location>
</feature>
<reference evidence="9 10" key="1">
    <citation type="submission" date="2018-05" db="EMBL/GenBank/DDBJ databases">
        <title>Vibrio limimaris sp. nov., isolated from marine sediment.</title>
        <authorList>
            <person name="Li C.-M."/>
        </authorList>
    </citation>
    <scope>NUCLEOTIDE SEQUENCE [LARGE SCALE GENOMIC DNA]</scope>
    <source>
        <strain evidence="9 10">E4404</strain>
    </source>
</reference>
<comment type="caution">
    <text evidence="9">The sequence shown here is derived from an EMBL/GenBank/DDBJ whole genome shotgun (WGS) entry which is preliminary data.</text>
</comment>
<dbReference type="InterPro" id="IPR003661">
    <property type="entry name" value="HisK_dim/P_dom"/>
</dbReference>
<accession>A0A2U3B888</accession>
<evidence type="ECO:0000256" key="6">
    <source>
        <dbReference type="SAM" id="Coils"/>
    </source>
</evidence>
<keyword evidence="3" id="KW-0808">Transferase</keyword>
<feature type="domain" description="Signal transduction histidine kinase dimerisation/phosphoacceptor" evidence="8">
    <location>
        <begin position="17"/>
        <end position="82"/>
    </location>
</feature>
<dbReference type="Gene3D" id="1.10.287.130">
    <property type="match status" value="1"/>
</dbReference>
<evidence type="ECO:0000313" key="9">
    <source>
        <dbReference type="EMBL" id="PWI32992.1"/>
    </source>
</evidence>
<dbReference type="SMART" id="SM00388">
    <property type="entry name" value="HisKA"/>
    <property type="match status" value="1"/>
</dbReference>
<dbReference type="GO" id="GO:0000155">
    <property type="term" value="F:phosphorelay sensor kinase activity"/>
    <property type="evidence" value="ECO:0007669"/>
    <property type="project" value="InterPro"/>
</dbReference>
<dbReference type="Proteomes" id="UP000245362">
    <property type="component" value="Unassembled WGS sequence"/>
</dbReference>
<evidence type="ECO:0000256" key="7">
    <source>
        <dbReference type="SAM" id="MobiDB-lite"/>
    </source>
</evidence>
<protein>
    <recommendedName>
        <fullName evidence="2">histidine kinase</fullName>
        <ecNumber evidence="2">2.7.13.3</ecNumber>
    </recommendedName>
</protein>
<dbReference type="OrthoDB" id="9806130at2"/>
<feature type="compositionally biased region" description="Basic and acidic residues" evidence="7">
    <location>
        <begin position="17"/>
        <end position="27"/>
    </location>
</feature>
<organism evidence="9 10">
    <name type="scientific">Vibrio albus</name>
    <dbReference type="NCBI Taxonomy" id="2200953"/>
    <lineage>
        <taxon>Bacteria</taxon>
        <taxon>Pseudomonadati</taxon>
        <taxon>Pseudomonadota</taxon>
        <taxon>Gammaproteobacteria</taxon>
        <taxon>Vibrionales</taxon>
        <taxon>Vibrionaceae</taxon>
        <taxon>Vibrio</taxon>
    </lineage>
</organism>
<dbReference type="AlphaFoldDB" id="A0A2U3B888"/>
<dbReference type="InterPro" id="IPR050736">
    <property type="entry name" value="Sensor_HK_Regulatory"/>
</dbReference>
<comment type="catalytic activity">
    <reaction evidence="1">
        <text>ATP + protein L-histidine = ADP + protein N-phospho-L-histidine.</text>
        <dbReference type="EC" id="2.7.13.3"/>
    </reaction>
</comment>
<evidence type="ECO:0000259" key="8">
    <source>
        <dbReference type="SMART" id="SM00388"/>
    </source>
</evidence>
<evidence type="ECO:0000256" key="4">
    <source>
        <dbReference type="ARBA" id="ARBA00022777"/>
    </source>
</evidence>
<feature type="compositionally biased region" description="Polar residues" evidence="7">
    <location>
        <begin position="1"/>
        <end position="16"/>
    </location>
</feature>
<evidence type="ECO:0000256" key="1">
    <source>
        <dbReference type="ARBA" id="ARBA00000085"/>
    </source>
</evidence>
<keyword evidence="4" id="KW-0418">Kinase</keyword>
<dbReference type="EMBL" id="QFWT01000006">
    <property type="protein sequence ID" value="PWI32992.1"/>
    <property type="molecule type" value="Genomic_DNA"/>
</dbReference>
<proteinExistence type="predicted"/>
<dbReference type="EC" id="2.7.13.3" evidence="2"/>
<gene>
    <name evidence="9" type="ORF">DI392_11800</name>
</gene>
<keyword evidence="10" id="KW-1185">Reference proteome</keyword>
<dbReference type="CDD" id="cd00082">
    <property type="entry name" value="HisKA"/>
    <property type="match status" value="1"/>
</dbReference>
<dbReference type="InterPro" id="IPR036097">
    <property type="entry name" value="HisK_dim/P_sf"/>
</dbReference>
<dbReference type="RefSeq" id="WP_109320111.1">
    <property type="nucleotide sequence ID" value="NZ_QFWT01000006.1"/>
</dbReference>
<dbReference type="PANTHER" id="PTHR43711">
    <property type="entry name" value="TWO-COMPONENT HISTIDINE KINASE"/>
    <property type="match status" value="1"/>
</dbReference>
<dbReference type="Pfam" id="PF00512">
    <property type="entry name" value="HisKA"/>
    <property type="match status" value="1"/>
</dbReference>
<evidence type="ECO:0000313" key="10">
    <source>
        <dbReference type="Proteomes" id="UP000245362"/>
    </source>
</evidence>
<dbReference type="SUPFAM" id="SSF47384">
    <property type="entry name" value="Homodimeric domain of signal transducing histidine kinase"/>
    <property type="match status" value="1"/>
</dbReference>
<evidence type="ECO:0000256" key="3">
    <source>
        <dbReference type="ARBA" id="ARBA00022679"/>
    </source>
</evidence>
<name>A0A2U3B888_9VIBR</name>
<keyword evidence="5" id="KW-0902">Two-component regulatory system</keyword>
<sequence>MNSPENTASENTSGSESRNEQLSRLSHDLRTPLNTVIGFSQMLMLKESDTTKRQQLEAIHQAGEKLLSLIEQRVSPHKKTNVEPEPPKPQTITPEDLTVLPVSLRTQMHNAVLIGDFSQLRKLIEQIDKEHDALALTLQALAEQYDQLRLQALFEKDGEEEK</sequence>
<feature type="coiled-coil region" evidence="6">
    <location>
        <begin position="124"/>
        <end position="151"/>
    </location>
</feature>